<dbReference type="InterPro" id="IPR025836">
    <property type="entry name" value="Zn_knuckle_CX2CX4HX4C"/>
</dbReference>
<dbReference type="EMBL" id="JAATIQ010000088">
    <property type="protein sequence ID" value="KAF4385039.1"/>
    <property type="molecule type" value="Genomic_DNA"/>
</dbReference>
<proteinExistence type="predicted"/>
<dbReference type="Proteomes" id="UP000583929">
    <property type="component" value="Unassembled WGS sequence"/>
</dbReference>
<feature type="domain" description="DUF4283" evidence="3">
    <location>
        <begin position="241"/>
        <end position="320"/>
    </location>
</feature>
<evidence type="ECO:0000259" key="3">
    <source>
        <dbReference type="Pfam" id="PF14111"/>
    </source>
</evidence>
<evidence type="ECO:0000256" key="2">
    <source>
        <dbReference type="SAM" id="MobiDB-lite"/>
    </source>
</evidence>
<dbReference type="PANTHER" id="PTHR31286">
    <property type="entry name" value="GLYCINE-RICH CELL WALL STRUCTURAL PROTEIN 1.8-LIKE"/>
    <property type="match status" value="1"/>
</dbReference>
<feature type="coiled-coil region" evidence="1">
    <location>
        <begin position="143"/>
        <end position="170"/>
    </location>
</feature>
<dbReference type="PANTHER" id="PTHR31286:SF167">
    <property type="entry name" value="OS09G0268800 PROTEIN"/>
    <property type="match status" value="1"/>
</dbReference>
<evidence type="ECO:0000313" key="6">
    <source>
        <dbReference type="Proteomes" id="UP000583929"/>
    </source>
</evidence>
<evidence type="ECO:0008006" key="7">
    <source>
        <dbReference type="Google" id="ProtNLM"/>
    </source>
</evidence>
<accession>A0A7J6GSJ6</accession>
<feature type="region of interest" description="Disordered" evidence="2">
    <location>
        <begin position="452"/>
        <end position="477"/>
    </location>
</feature>
<evidence type="ECO:0000256" key="1">
    <source>
        <dbReference type="SAM" id="Coils"/>
    </source>
</evidence>
<organism evidence="5 6">
    <name type="scientific">Cannabis sativa</name>
    <name type="common">Hemp</name>
    <name type="synonym">Marijuana</name>
    <dbReference type="NCBI Taxonomy" id="3483"/>
    <lineage>
        <taxon>Eukaryota</taxon>
        <taxon>Viridiplantae</taxon>
        <taxon>Streptophyta</taxon>
        <taxon>Embryophyta</taxon>
        <taxon>Tracheophyta</taxon>
        <taxon>Spermatophyta</taxon>
        <taxon>Magnoliopsida</taxon>
        <taxon>eudicotyledons</taxon>
        <taxon>Gunneridae</taxon>
        <taxon>Pentapetalae</taxon>
        <taxon>rosids</taxon>
        <taxon>fabids</taxon>
        <taxon>Rosales</taxon>
        <taxon>Cannabaceae</taxon>
        <taxon>Cannabis</taxon>
    </lineage>
</organism>
<name>A0A7J6GSJ6_CANSA</name>
<feature type="domain" description="Zinc knuckle CX2CX4HX4C" evidence="4">
    <location>
        <begin position="370"/>
        <end position="402"/>
    </location>
</feature>
<sequence length="829" mass="91759">MNEEEKQRFEFYFPTYYASCKNFANYSTTDGTNNFNGAFQLSKREKLQVQVNLLTRKLDVLKAKYEDTDEVYDEPYFDYEIVDNKNGNHNWKNLIDCSWKSEYNYNAPIDLDFAEKAYTFCYSSQFSISESLEKNSSIFFASLENERKMNENQNASVTQLVEENMEFNEQISNNCRLSISFPPIWCLLLRSCGSGASSILTFIMEVVIPNKPITKGKCYSCSEATVTLSHSAFSLKALTIFCLFGKVVAPMSVDVATVNDFVEKTWHNHVSIVAIPGEALNSNYFELGFNEEEDRTWALEMGPWCVRGYTFILQAWSPREEGKLHFNHLKLCIQIHNLPHEYFSVDNGKLLGSLAGEVIKVELDKDKPLSSGVKKWIQFKFERIGIFCYNYGCLGHQRRGCALSTPVTVEKGNGIPFPLFGPWLSTSSTYLDVFSGANSFVPNRVSSVIPSPSRFPGGAPTKGTGGGLAGTNRSGPRVKGSDFIPHLSLRKAVDRSSFNVKDLNLSCGPEAVNVGNHVINSDGPGSSTLGPNLINSREHGPVSYETNKVGLPLVSAGPSCSGKEINKIYAASVGPTLSVNGSTMKELRLGRPENVTRGPKHLMSNINMLGGIARYTQDGHGLHASLGSNGPSQDSVEGQDVLSGLDEKQALTSFFQAQETMLHELKHFGNLNLYEIRQLGGDIGIKLTSETNERTTPFKKSKFFESSASLCSRPHKIICRHSGVIRDFHWDSVENERADKVAVEEPSEDTSCSLSCLEGVLKNPLVGSPTMRVPRCHISAKLNDTAQTLPVAPSPPMWCLFLLQPCATWRHGIGSSILSFLFSPCGLAM</sequence>
<keyword evidence="6" id="KW-1185">Reference proteome</keyword>
<dbReference type="AlphaFoldDB" id="A0A7J6GSJ6"/>
<keyword evidence="1" id="KW-0175">Coiled coil</keyword>
<dbReference type="InterPro" id="IPR040256">
    <property type="entry name" value="At4g02000-like"/>
</dbReference>
<protein>
    <recommendedName>
        <fullName evidence="7">DUF4283 domain-containing protein</fullName>
    </recommendedName>
</protein>
<evidence type="ECO:0000259" key="4">
    <source>
        <dbReference type="Pfam" id="PF14392"/>
    </source>
</evidence>
<gene>
    <name evidence="5" type="ORF">G4B88_017840</name>
</gene>
<comment type="caution">
    <text evidence="5">The sequence shown here is derived from an EMBL/GenBank/DDBJ whole genome shotgun (WGS) entry which is preliminary data.</text>
</comment>
<dbReference type="InterPro" id="IPR025558">
    <property type="entry name" value="DUF4283"/>
</dbReference>
<dbReference type="Pfam" id="PF14392">
    <property type="entry name" value="zf-CCHC_4"/>
    <property type="match status" value="1"/>
</dbReference>
<reference evidence="5 6" key="1">
    <citation type="journal article" date="2020" name="bioRxiv">
        <title>Sequence and annotation of 42 cannabis genomes reveals extensive copy number variation in cannabinoid synthesis and pathogen resistance genes.</title>
        <authorList>
            <person name="Mckernan K.J."/>
            <person name="Helbert Y."/>
            <person name="Kane L.T."/>
            <person name="Ebling H."/>
            <person name="Zhang L."/>
            <person name="Liu B."/>
            <person name="Eaton Z."/>
            <person name="Mclaughlin S."/>
            <person name="Kingan S."/>
            <person name="Baybayan P."/>
            <person name="Concepcion G."/>
            <person name="Jordan M."/>
            <person name="Riva A."/>
            <person name="Barbazuk W."/>
            <person name="Harkins T."/>
        </authorList>
    </citation>
    <scope>NUCLEOTIDE SEQUENCE [LARGE SCALE GENOMIC DNA]</scope>
    <source>
        <strain evidence="6">cv. Jamaican Lion 4</strain>
        <tissue evidence="5">Leaf</tissue>
    </source>
</reference>
<dbReference type="Pfam" id="PF14111">
    <property type="entry name" value="DUF4283"/>
    <property type="match status" value="1"/>
</dbReference>
<evidence type="ECO:0000313" key="5">
    <source>
        <dbReference type="EMBL" id="KAF4385039.1"/>
    </source>
</evidence>